<evidence type="ECO:0000259" key="4">
    <source>
        <dbReference type="Pfam" id="PF00047"/>
    </source>
</evidence>
<dbReference type="Proteomes" id="UP001266305">
    <property type="component" value="Unassembled WGS sequence"/>
</dbReference>
<dbReference type="InterPro" id="IPR013783">
    <property type="entry name" value="Ig-like_fold"/>
</dbReference>
<dbReference type="SUPFAM" id="SSF48726">
    <property type="entry name" value="Immunoglobulin"/>
    <property type="match status" value="1"/>
</dbReference>
<keyword evidence="1" id="KW-1015">Disulfide bond</keyword>
<sequence>MASPRIYHLHHASFPDSLLTHPSKEPPPGLGKAFRALLPTVTHGKTVVLGKKGEKVELPCETSPKKNLQFHWKTSNQIKILGVQNSFLTKGRQGQESVESMSEQEFKMKKNESYLEVVERSKRGGKRGRSRNQEQMLQEISI</sequence>
<feature type="compositionally biased region" description="Polar residues" evidence="3">
    <location>
        <begin position="133"/>
        <end position="142"/>
    </location>
</feature>
<keyword evidence="2" id="KW-0393">Immunoglobulin domain</keyword>
<reference evidence="5 6" key="1">
    <citation type="submission" date="2023-05" db="EMBL/GenBank/DDBJ databases">
        <title>B98-5 Cell Line De Novo Hybrid Assembly: An Optical Mapping Approach.</title>
        <authorList>
            <person name="Kananen K."/>
            <person name="Auerbach J.A."/>
            <person name="Kautto E."/>
            <person name="Blachly J.S."/>
        </authorList>
    </citation>
    <scope>NUCLEOTIDE SEQUENCE [LARGE SCALE GENOMIC DNA]</scope>
    <source>
        <strain evidence="5">B95-8</strain>
        <tissue evidence="5">Cell line</tissue>
    </source>
</reference>
<organism evidence="5 6">
    <name type="scientific">Saguinus oedipus</name>
    <name type="common">Cotton-top tamarin</name>
    <name type="synonym">Oedipomidas oedipus</name>
    <dbReference type="NCBI Taxonomy" id="9490"/>
    <lineage>
        <taxon>Eukaryota</taxon>
        <taxon>Metazoa</taxon>
        <taxon>Chordata</taxon>
        <taxon>Craniata</taxon>
        <taxon>Vertebrata</taxon>
        <taxon>Euteleostomi</taxon>
        <taxon>Mammalia</taxon>
        <taxon>Eutheria</taxon>
        <taxon>Euarchontoglires</taxon>
        <taxon>Primates</taxon>
        <taxon>Haplorrhini</taxon>
        <taxon>Platyrrhini</taxon>
        <taxon>Cebidae</taxon>
        <taxon>Callitrichinae</taxon>
        <taxon>Saguinus</taxon>
    </lineage>
</organism>
<evidence type="ECO:0000256" key="1">
    <source>
        <dbReference type="ARBA" id="ARBA00023157"/>
    </source>
</evidence>
<evidence type="ECO:0000256" key="3">
    <source>
        <dbReference type="SAM" id="MobiDB-lite"/>
    </source>
</evidence>
<dbReference type="InterPro" id="IPR013151">
    <property type="entry name" value="Immunoglobulin_dom"/>
</dbReference>
<gene>
    <name evidence="5" type="ORF">P7K49_019200</name>
</gene>
<protein>
    <recommendedName>
        <fullName evidence="4">Immunoglobulin-like beta-sandwich domain-containing protein</fullName>
    </recommendedName>
</protein>
<evidence type="ECO:0000313" key="6">
    <source>
        <dbReference type="Proteomes" id="UP001266305"/>
    </source>
</evidence>
<comment type="caution">
    <text evidence="5">The sequence shown here is derived from an EMBL/GenBank/DDBJ whole genome shotgun (WGS) entry which is preliminary data.</text>
</comment>
<proteinExistence type="predicted"/>
<accession>A0ABQ9UWN8</accession>
<feature type="region of interest" description="Disordered" evidence="3">
    <location>
        <begin position="118"/>
        <end position="142"/>
    </location>
</feature>
<feature type="domain" description="Immunoglobulin-like beta-sandwich" evidence="4">
    <location>
        <begin position="48"/>
        <end position="98"/>
    </location>
</feature>
<dbReference type="Pfam" id="PF00047">
    <property type="entry name" value="ig"/>
    <property type="match status" value="1"/>
</dbReference>
<dbReference type="Gene3D" id="2.60.40.10">
    <property type="entry name" value="Immunoglobulins"/>
    <property type="match status" value="1"/>
</dbReference>
<dbReference type="EMBL" id="JASSZA010000009">
    <property type="protein sequence ID" value="KAK2101534.1"/>
    <property type="molecule type" value="Genomic_DNA"/>
</dbReference>
<keyword evidence="6" id="KW-1185">Reference proteome</keyword>
<dbReference type="InterPro" id="IPR036179">
    <property type="entry name" value="Ig-like_dom_sf"/>
</dbReference>
<evidence type="ECO:0000313" key="5">
    <source>
        <dbReference type="EMBL" id="KAK2101534.1"/>
    </source>
</evidence>
<evidence type="ECO:0000256" key="2">
    <source>
        <dbReference type="ARBA" id="ARBA00023319"/>
    </source>
</evidence>
<name>A0ABQ9UWN8_SAGOE</name>